<dbReference type="EMBL" id="JACHDS010000001">
    <property type="protein sequence ID" value="MBB6171954.1"/>
    <property type="molecule type" value="Genomic_DNA"/>
</dbReference>
<evidence type="ECO:0000259" key="1">
    <source>
        <dbReference type="Pfam" id="PF04149"/>
    </source>
</evidence>
<dbReference type="Proteomes" id="UP000546642">
    <property type="component" value="Unassembled WGS sequence"/>
</dbReference>
<organism evidence="2 3">
    <name type="scientific">Nocardiopsis mwathae</name>
    <dbReference type="NCBI Taxonomy" id="1472723"/>
    <lineage>
        <taxon>Bacteria</taxon>
        <taxon>Bacillati</taxon>
        <taxon>Actinomycetota</taxon>
        <taxon>Actinomycetes</taxon>
        <taxon>Streptosporangiales</taxon>
        <taxon>Nocardiopsidaceae</taxon>
        <taxon>Nocardiopsis</taxon>
    </lineage>
</organism>
<accession>A0A7W9YGX6</accession>
<evidence type="ECO:0000313" key="2">
    <source>
        <dbReference type="EMBL" id="MBB6171954.1"/>
    </source>
</evidence>
<dbReference type="Pfam" id="PF04149">
    <property type="entry name" value="DUF397"/>
    <property type="match status" value="1"/>
</dbReference>
<dbReference type="InterPro" id="IPR007278">
    <property type="entry name" value="DUF397"/>
</dbReference>
<evidence type="ECO:0000313" key="3">
    <source>
        <dbReference type="Proteomes" id="UP000546642"/>
    </source>
</evidence>
<gene>
    <name evidence="2" type="ORF">HNR23_002014</name>
</gene>
<sequence length="60" mass="6832">MTELRWHTSSYSGGSTGTCVEVAEGLMTAVRDTQHRHHGHLEFPSTEWTKFLTSVKDRQL</sequence>
<reference evidence="2 3" key="1">
    <citation type="submission" date="2020-08" db="EMBL/GenBank/DDBJ databases">
        <title>Sequencing the genomes of 1000 actinobacteria strains.</title>
        <authorList>
            <person name="Klenk H.-P."/>
        </authorList>
    </citation>
    <scope>NUCLEOTIDE SEQUENCE [LARGE SCALE GENOMIC DNA]</scope>
    <source>
        <strain evidence="2 3">DSM 46659</strain>
    </source>
</reference>
<keyword evidence="3" id="KW-1185">Reference proteome</keyword>
<name>A0A7W9YGX6_9ACTN</name>
<proteinExistence type="predicted"/>
<dbReference type="AlphaFoldDB" id="A0A7W9YGX6"/>
<feature type="domain" description="DUF397" evidence="1">
    <location>
        <begin position="4"/>
        <end position="56"/>
    </location>
</feature>
<protein>
    <recommendedName>
        <fullName evidence="1">DUF397 domain-containing protein</fullName>
    </recommendedName>
</protein>
<comment type="caution">
    <text evidence="2">The sequence shown here is derived from an EMBL/GenBank/DDBJ whole genome shotgun (WGS) entry which is preliminary data.</text>
</comment>
<dbReference type="RefSeq" id="WP_184075276.1">
    <property type="nucleotide sequence ID" value="NZ_JACHDS010000001.1"/>
</dbReference>